<gene>
    <name evidence="2" type="ORF">WG66_5949</name>
</gene>
<proteinExistence type="predicted"/>
<feature type="region of interest" description="Disordered" evidence="1">
    <location>
        <begin position="128"/>
        <end position="151"/>
    </location>
</feature>
<feature type="compositionally biased region" description="Polar residues" evidence="1">
    <location>
        <begin position="60"/>
        <end position="69"/>
    </location>
</feature>
<evidence type="ECO:0000256" key="1">
    <source>
        <dbReference type="SAM" id="MobiDB-lite"/>
    </source>
</evidence>
<organism evidence="2 3">
    <name type="scientific">Moniliophthora roreri</name>
    <name type="common">Frosty pod rot fungus</name>
    <name type="synonym">Monilia roreri</name>
    <dbReference type="NCBI Taxonomy" id="221103"/>
    <lineage>
        <taxon>Eukaryota</taxon>
        <taxon>Fungi</taxon>
        <taxon>Dikarya</taxon>
        <taxon>Basidiomycota</taxon>
        <taxon>Agaricomycotina</taxon>
        <taxon>Agaricomycetes</taxon>
        <taxon>Agaricomycetidae</taxon>
        <taxon>Agaricales</taxon>
        <taxon>Marasmiineae</taxon>
        <taxon>Marasmiaceae</taxon>
        <taxon>Moniliophthora</taxon>
    </lineage>
</organism>
<protein>
    <submittedName>
        <fullName evidence="2">Uncharacterized protein</fullName>
    </submittedName>
</protein>
<dbReference type="EMBL" id="LATX01001454">
    <property type="protein sequence ID" value="KTB41475.1"/>
    <property type="molecule type" value="Genomic_DNA"/>
</dbReference>
<accession>A0A0W0FYP1</accession>
<feature type="compositionally biased region" description="Polar residues" evidence="1">
    <location>
        <begin position="137"/>
        <end position="150"/>
    </location>
</feature>
<evidence type="ECO:0000313" key="3">
    <source>
        <dbReference type="Proteomes" id="UP000054988"/>
    </source>
</evidence>
<dbReference type="AlphaFoldDB" id="A0A0W0FYP1"/>
<name>A0A0W0FYP1_MONRR</name>
<comment type="caution">
    <text evidence="2">The sequence shown here is derived from an EMBL/GenBank/DDBJ whole genome shotgun (WGS) entry which is preliminary data.</text>
</comment>
<dbReference type="Proteomes" id="UP000054988">
    <property type="component" value="Unassembled WGS sequence"/>
</dbReference>
<sequence>MGAHEPVILAKNKDLVLNSMKEEEEEETDTKAEKVVTEKAGDSAHFWRSLVGTLPDVESRTPTSPTLEQSACLEEKHDSEKYELPRRHLQRSNRCHRFRASNLHPKMWAFTFDSFFTHSINPIPDFRPRNLKPRVNPNATTRGPNIQNPDPQLLDCEMGLR</sequence>
<feature type="region of interest" description="Disordered" evidence="1">
    <location>
        <begin position="55"/>
        <end position="79"/>
    </location>
</feature>
<evidence type="ECO:0000313" key="2">
    <source>
        <dbReference type="EMBL" id="KTB41475.1"/>
    </source>
</evidence>
<reference evidence="2 3" key="1">
    <citation type="submission" date="2015-12" db="EMBL/GenBank/DDBJ databases">
        <title>Draft genome sequence of Moniliophthora roreri, the causal agent of frosty pod rot of cacao.</title>
        <authorList>
            <person name="Aime M.C."/>
            <person name="Diaz-Valderrama J.R."/>
            <person name="Kijpornyongpan T."/>
            <person name="Phillips-Mora W."/>
        </authorList>
    </citation>
    <scope>NUCLEOTIDE SEQUENCE [LARGE SCALE GENOMIC DNA]</scope>
    <source>
        <strain evidence="2 3">MCA 2952</strain>
    </source>
</reference>